<keyword evidence="8 12" id="KW-0503">Monooxygenase</keyword>
<dbReference type="PANTHER" id="PTHR43539:SF38">
    <property type="entry name" value="INDOLE-3-PYRUVATE MONOOXYGENASE YUCCA6"/>
    <property type="match status" value="1"/>
</dbReference>
<keyword evidence="4" id="KW-0285">Flavoprotein</keyword>
<dbReference type="InterPro" id="IPR020946">
    <property type="entry name" value="Flavin_mOase-like"/>
</dbReference>
<evidence type="ECO:0000313" key="13">
    <source>
        <dbReference type="Proteomes" id="UP000685013"/>
    </source>
</evidence>
<dbReference type="EC" id="1.14.13.168" evidence="10"/>
<dbReference type="AlphaFoldDB" id="A0AAV6NL08"/>
<dbReference type="GO" id="GO:0050661">
    <property type="term" value="F:NADP binding"/>
    <property type="evidence" value="ECO:0007669"/>
    <property type="project" value="InterPro"/>
</dbReference>
<gene>
    <name evidence="12" type="primary">YUC6</name>
    <name evidence="12" type="ORF">SDJN03_08567</name>
</gene>
<evidence type="ECO:0000313" key="12">
    <source>
        <dbReference type="EMBL" id="KAG6598789.1"/>
    </source>
</evidence>
<dbReference type="PANTHER" id="PTHR43539">
    <property type="entry name" value="FLAVIN-BINDING MONOOXYGENASE-LIKE PROTEIN (AFU_ORTHOLOGUE AFUA_4G09220)"/>
    <property type="match status" value="1"/>
</dbReference>
<reference evidence="12 13" key="1">
    <citation type="journal article" date="2021" name="Hortic Res">
        <title>The domestication of Cucurbita argyrosperma as revealed by the genome of its wild relative.</title>
        <authorList>
            <person name="Barrera-Redondo J."/>
            <person name="Sanchez-de la Vega G."/>
            <person name="Aguirre-Liguori J.A."/>
            <person name="Castellanos-Morales G."/>
            <person name="Gutierrez-Guerrero Y.T."/>
            <person name="Aguirre-Dugua X."/>
            <person name="Aguirre-Planter E."/>
            <person name="Tenaillon M.I."/>
            <person name="Lira-Saade R."/>
            <person name="Eguiarte L.E."/>
        </authorList>
    </citation>
    <scope>NUCLEOTIDE SEQUENCE [LARGE SCALE GENOMIC DNA]</scope>
    <source>
        <strain evidence="12">JBR-2021</strain>
    </source>
</reference>
<dbReference type="FunFam" id="3.50.50.60:FF:000100">
    <property type="entry name" value="Flavin-containing monooxygenase"/>
    <property type="match status" value="1"/>
</dbReference>
<accession>A0AAV6NL08</accession>
<dbReference type="Proteomes" id="UP000685013">
    <property type="component" value="Chromosome 5"/>
</dbReference>
<evidence type="ECO:0000256" key="4">
    <source>
        <dbReference type="ARBA" id="ARBA00022630"/>
    </source>
</evidence>
<keyword evidence="9" id="KW-0073">Auxin biosynthesis</keyword>
<protein>
    <recommendedName>
        <fullName evidence="10">indole-3-pyruvate monooxygenase</fullName>
        <ecNumber evidence="10">1.14.13.168</ecNumber>
    </recommendedName>
</protein>
<dbReference type="GO" id="GO:0004499">
    <property type="term" value="F:N,N-dimethylaniline monooxygenase activity"/>
    <property type="evidence" value="ECO:0007669"/>
    <property type="project" value="InterPro"/>
</dbReference>
<comment type="pathway">
    <text evidence="2">Plant hormone metabolism; auxin biosynthesis.</text>
</comment>
<keyword evidence="7" id="KW-0560">Oxidoreductase</keyword>
<dbReference type="Pfam" id="PF00743">
    <property type="entry name" value="FMO-like"/>
    <property type="match status" value="1"/>
</dbReference>
<evidence type="ECO:0000256" key="6">
    <source>
        <dbReference type="ARBA" id="ARBA00022857"/>
    </source>
</evidence>
<evidence type="ECO:0000256" key="5">
    <source>
        <dbReference type="ARBA" id="ARBA00022827"/>
    </source>
</evidence>
<comment type="catalytic activity">
    <reaction evidence="11">
        <text>indole-3-pyruvate + NADPH + O2 + H(+) = (indol-3-yl)acetate + CO2 + NADP(+) + H2O</text>
        <dbReference type="Rhea" id="RHEA:34331"/>
        <dbReference type="ChEBI" id="CHEBI:15377"/>
        <dbReference type="ChEBI" id="CHEBI:15378"/>
        <dbReference type="ChEBI" id="CHEBI:15379"/>
        <dbReference type="ChEBI" id="CHEBI:16526"/>
        <dbReference type="ChEBI" id="CHEBI:17640"/>
        <dbReference type="ChEBI" id="CHEBI:30854"/>
        <dbReference type="ChEBI" id="CHEBI:57783"/>
        <dbReference type="ChEBI" id="CHEBI:58349"/>
        <dbReference type="EC" id="1.14.13.168"/>
    </reaction>
</comment>
<evidence type="ECO:0000256" key="8">
    <source>
        <dbReference type="ARBA" id="ARBA00023033"/>
    </source>
</evidence>
<evidence type="ECO:0000256" key="2">
    <source>
        <dbReference type="ARBA" id="ARBA00004814"/>
    </source>
</evidence>
<dbReference type="GO" id="GO:0103075">
    <property type="term" value="F:indole-3-pyruvate monooxygenase activity"/>
    <property type="evidence" value="ECO:0007669"/>
    <property type="project" value="UniProtKB-EC"/>
</dbReference>
<evidence type="ECO:0000256" key="9">
    <source>
        <dbReference type="ARBA" id="ARBA00023070"/>
    </source>
</evidence>
<dbReference type="GO" id="GO:0009851">
    <property type="term" value="P:auxin biosynthetic process"/>
    <property type="evidence" value="ECO:0007669"/>
    <property type="project" value="UniProtKB-KW"/>
</dbReference>
<dbReference type="EMBL" id="JAGKQH010000005">
    <property type="protein sequence ID" value="KAG6598789.1"/>
    <property type="molecule type" value="Genomic_DNA"/>
</dbReference>
<organism evidence="12 13">
    <name type="scientific">Cucurbita argyrosperma subsp. sororia</name>
    <dbReference type="NCBI Taxonomy" id="37648"/>
    <lineage>
        <taxon>Eukaryota</taxon>
        <taxon>Viridiplantae</taxon>
        <taxon>Streptophyta</taxon>
        <taxon>Embryophyta</taxon>
        <taxon>Tracheophyta</taxon>
        <taxon>Spermatophyta</taxon>
        <taxon>Magnoliopsida</taxon>
        <taxon>eudicotyledons</taxon>
        <taxon>Gunneridae</taxon>
        <taxon>Pentapetalae</taxon>
        <taxon>rosids</taxon>
        <taxon>fabids</taxon>
        <taxon>Cucurbitales</taxon>
        <taxon>Cucurbitaceae</taxon>
        <taxon>Cucurbiteae</taxon>
        <taxon>Cucurbita</taxon>
    </lineage>
</organism>
<feature type="non-terminal residue" evidence="12">
    <location>
        <position position="1"/>
    </location>
</feature>
<comment type="similarity">
    <text evidence="3">Belongs to the FMO family.</text>
</comment>
<comment type="caution">
    <text evidence="12">The sequence shown here is derived from an EMBL/GenBank/DDBJ whole genome shotgun (WGS) entry which is preliminary data.</text>
</comment>
<dbReference type="InterPro" id="IPR050982">
    <property type="entry name" value="Auxin_biosynth/cation_transpt"/>
</dbReference>
<evidence type="ECO:0000256" key="1">
    <source>
        <dbReference type="ARBA" id="ARBA00001974"/>
    </source>
</evidence>
<keyword evidence="13" id="KW-1185">Reference proteome</keyword>
<keyword evidence="5" id="KW-0274">FAD</keyword>
<comment type="cofactor">
    <cofactor evidence="1">
        <name>FAD</name>
        <dbReference type="ChEBI" id="CHEBI:57692"/>
    </cofactor>
</comment>
<evidence type="ECO:0000256" key="10">
    <source>
        <dbReference type="ARBA" id="ARBA00039148"/>
    </source>
</evidence>
<keyword evidence="6" id="KW-0521">NADP</keyword>
<proteinExistence type="inferred from homology"/>
<evidence type="ECO:0000256" key="3">
    <source>
        <dbReference type="ARBA" id="ARBA00009183"/>
    </source>
</evidence>
<dbReference type="GO" id="GO:0050660">
    <property type="term" value="F:flavin adenine dinucleotide binding"/>
    <property type="evidence" value="ECO:0007669"/>
    <property type="project" value="InterPro"/>
</dbReference>
<evidence type="ECO:0000256" key="7">
    <source>
        <dbReference type="ARBA" id="ARBA00023002"/>
    </source>
</evidence>
<name>A0AAV6NL08_9ROSI</name>
<evidence type="ECO:0000256" key="11">
    <source>
        <dbReference type="ARBA" id="ARBA00047707"/>
    </source>
</evidence>
<sequence>MASYVKEIGGKLSNDPFLTEEIGGGGGGGGGEEKDKMRRVWVPGPVIVGAGPSGLAAAVCLKQKGVPSIVLERSNCIASLWQLKTYDRLRLHLPKQFCELPFMSFPAEFPTYPSKNQFVSYLEVYAERFDIRPRFNETVAEAEYDHTLGFWRVRSKHGNTDEIATVTEYVSRWLIVATGENAEAVVPKLDGMDVFDGPIKHASLYKSGEEFGGKKVLVVGCGNSGMEVSLDLCEHRASPSLVVRDAVHVLPREMLGKSTFGLSIWLLKWLPVRLVDGFLLMVSRMILGDTAKFGLDRPIIGPLRLKNLSGKTPVLDVGTLAKIKTGHIKVRPSIKRLRRHAVEFVDGRIERYDSVIMATGYRSNVPSWLKEGEMFGKEDGLPRKPFGWKGKNGLYAAGFTNRGLLGSSMDAKRIAEDIERCWKADAKFCTPFTQSLPST</sequence>